<dbReference type="InterPro" id="IPR011021">
    <property type="entry name" value="Arrestin-like_N"/>
</dbReference>
<evidence type="ECO:0000259" key="1">
    <source>
        <dbReference type="Pfam" id="PF00339"/>
    </source>
</evidence>
<name>A0A077WTQ0_9FUNG</name>
<dbReference type="GO" id="GO:0015031">
    <property type="term" value="P:protein transport"/>
    <property type="evidence" value="ECO:0007669"/>
    <property type="project" value="TreeGrafter"/>
</dbReference>
<dbReference type="SUPFAM" id="SSF81296">
    <property type="entry name" value="E set domains"/>
    <property type="match status" value="1"/>
</dbReference>
<dbReference type="OrthoDB" id="7785529at2759"/>
<dbReference type="InterPro" id="IPR050357">
    <property type="entry name" value="Arrestin_domain-protein"/>
</dbReference>
<dbReference type="PANTHER" id="PTHR11188:SF17">
    <property type="entry name" value="FI21816P1"/>
    <property type="match status" value="1"/>
</dbReference>
<reference evidence="3" key="1">
    <citation type="journal article" date="2014" name="Genome Announc.">
        <title>De novo whole-genome sequence and genome annotation of Lichtheimia ramosa.</title>
        <authorList>
            <person name="Linde J."/>
            <person name="Schwartze V."/>
            <person name="Binder U."/>
            <person name="Lass-Florl C."/>
            <person name="Voigt K."/>
            <person name="Horn F."/>
        </authorList>
    </citation>
    <scope>NUCLEOTIDE SEQUENCE</scope>
    <source>
        <strain evidence="3">JMRC FSU:6197</strain>
    </source>
</reference>
<dbReference type="Pfam" id="PF02752">
    <property type="entry name" value="Arrestin_C"/>
    <property type="match status" value="1"/>
</dbReference>
<feature type="domain" description="Arrestin C-terminal-like" evidence="2">
    <location>
        <begin position="165"/>
        <end position="269"/>
    </location>
</feature>
<evidence type="ECO:0000313" key="3">
    <source>
        <dbReference type="EMBL" id="CDS10448.1"/>
    </source>
</evidence>
<sequence length="271" mass="29989">MFSGRKTKEFYIDLQDSRYYNPGEVVRGDVVLDVAKPTKINHIKIALTGTVHVGSNVLTLFTREDEIASDPNGSHVLEAKSNRFSFELNIPGANAELPTSMKLGDGSSHISYTLLATLKRPFVPAPLAPEDTREISVVEKIDVSNPEYDHPVPEQDDQVMVDGTTLTVGIPKAAFVRGDIMPVSIKVQCAEDFGKADAIRVALVRRFHLFGKGRRELLGEENAREPIYRDLIANSDNDHSYESTIKMFIPPASPPTTGSSGRILRYKYQST</sequence>
<dbReference type="EMBL" id="LK023335">
    <property type="protein sequence ID" value="CDS10448.1"/>
    <property type="molecule type" value="Genomic_DNA"/>
</dbReference>
<accession>A0A077WTQ0</accession>
<dbReference type="InterPro" id="IPR014756">
    <property type="entry name" value="Ig_E-set"/>
</dbReference>
<organism evidence="3">
    <name type="scientific">Lichtheimia ramosa</name>
    <dbReference type="NCBI Taxonomy" id="688394"/>
    <lineage>
        <taxon>Eukaryota</taxon>
        <taxon>Fungi</taxon>
        <taxon>Fungi incertae sedis</taxon>
        <taxon>Mucoromycota</taxon>
        <taxon>Mucoromycotina</taxon>
        <taxon>Mucoromycetes</taxon>
        <taxon>Mucorales</taxon>
        <taxon>Lichtheimiaceae</taxon>
        <taxon>Lichtheimia</taxon>
    </lineage>
</organism>
<dbReference type="InterPro" id="IPR014752">
    <property type="entry name" value="Arrestin-like_C"/>
</dbReference>
<feature type="domain" description="Arrestin-like N-terminal" evidence="1">
    <location>
        <begin position="10"/>
        <end position="143"/>
    </location>
</feature>
<dbReference type="Gene3D" id="2.60.40.640">
    <property type="match status" value="2"/>
</dbReference>
<dbReference type="InterPro" id="IPR011022">
    <property type="entry name" value="Arrestin_C-like"/>
</dbReference>
<proteinExistence type="predicted"/>
<dbReference type="AlphaFoldDB" id="A0A077WTQ0"/>
<dbReference type="GO" id="GO:0005737">
    <property type="term" value="C:cytoplasm"/>
    <property type="evidence" value="ECO:0007669"/>
    <property type="project" value="TreeGrafter"/>
</dbReference>
<gene>
    <name evidence="3" type="ORF">LRAMOSA03124</name>
</gene>
<evidence type="ECO:0000259" key="2">
    <source>
        <dbReference type="Pfam" id="PF02752"/>
    </source>
</evidence>
<protein>
    <submittedName>
        <fullName evidence="3">Uncharacterized protein</fullName>
    </submittedName>
</protein>
<dbReference type="PANTHER" id="PTHR11188">
    <property type="entry name" value="ARRESTIN DOMAIN CONTAINING PROTEIN"/>
    <property type="match status" value="1"/>
</dbReference>
<dbReference type="Pfam" id="PF00339">
    <property type="entry name" value="Arrestin_N"/>
    <property type="match status" value="1"/>
</dbReference>